<keyword evidence="3" id="KW-1185">Reference proteome</keyword>
<dbReference type="Proteomes" id="UP000290657">
    <property type="component" value="Unassembled WGS sequence"/>
</dbReference>
<dbReference type="GO" id="GO:0008233">
    <property type="term" value="F:peptidase activity"/>
    <property type="evidence" value="ECO:0007669"/>
    <property type="project" value="InterPro"/>
</dbReference>
<comment type="caution">
    <text evidence="2">The sequence shown here is derived from an EMBL/GenBank/DDBJ whole genome shotgun (WGS) entry which is preliminary data.</text>
</comment>
<dbReference type="Pfam" id="PF02557">
    <property type="entry name" value="VanY"/>
    <property type="match status" value="1"/>
</dbReference>
<feature type="domain" description="D-alanyl-D-alanine carboxypeptidase-like core" evidence="1">
    <location>
        <begin position="163"/>
        <end position="268"/>
    </location>
</feature>
<evidence type="ECO:0000313" key="3">
    <source>
        <dbReference type="Proteomes" id="UP000290657"/>
    </source>
</evidence>
<dbReference type="AlphaFoldDB" id="A0A4Q0XPF1"/>
<dbReference type="CDD" id="cd14814">
    <property type="entry name" value="Peptidase_M15"/>
    <property type="match status" value="1"/>
</dbReference>
<gene>
    <name evidence="2" type="ORF">CRV04_10245</name>
</gene>
<name>A0A4Q0XPF1_9BACT</name>
<sequence>MNRRNFLQLLTYGAVAVGATPKLFAKATMSEDAYFPVDSLTTALQLNKKEDIYLDEQYRASFYSVVKKLNLVQRHVGFGNYNVLSFDQAISTARWSSKIESFTDEELAFMEYIFYYNPNVHGFYGERTCQSITEAISKKEIIKIPHSGHYLFKERSLATYNSMVKDIGNSIILTSGVRSVMKQMKLFLDKLDRTDLNLSKASISLAPPAYSYHSNGDFDVGKKGFGYDNFTERFASTEEFNKMIKLTYVDIRYTVNNKDGVRYEPWHVTVV</sequence>
<dbReference type="GO" id="GO:0006508">
    <property type="term" value="P:proteolysis"/>
    <property type="evidence" value="ECO:0007669"/>
    <property type="project" value="InterPro"/>
</dbReference>
<protein>
    <submittedName>
        <fullName evidence="2">Twin-arginine translocation pathway signal protein</fullName>
    </submittedName>
</protein>
<dbReference type="SUPFAM" id="SSF55166">
    <property type="entry name" value="Hedgehog/DD-peptidase"/>
    <property type="match status" value="1"/>
</dbReference>
<dbReference type="InterPro" id="IPR003709">
    <property type="entry name" value="VanY-like_core_dom"/>
</dbReference>
<accession>A0A4Q0XPF1</accession>
<evidence type="ECO:0000259" key="1">
    <source>
        <dbReference type="Pfam" id="PF02557"/>
    </source>
</evidence>
<organism evidence="2 3">
    <name type="scientific">Candidatus Marinarcus aquaticus</name>
    <dbReference type="NCBI Taxonomy" id="2044504"/>
    <lineage>
        <taxon>Bacteria</taxon>
        <taxon>Pseudomonadati</taxon>
        <taxon>Campylobacterota</taxon>
        <taxon>Epsilonproteobacteria</taxon>
        <taxon>Campylobacterales</taxon>
        <taxon>Arcobacteraceae</taxon>
        <taxon>Candidatus Marinarcus</taxon>
    </lineage>
</organism>
<evidence type="ECO:0000313" key="2">
    <source>
        <dbReference type="EMBL" id="RXJ55472.1"/>
    </source>
</evidence>
<dbReference type="InterPro" id="IPR009045">
    <property type="entry name" value="Zn_M74/Hedgehog-like"/>
</dbReference>
<dbReference type="EMBL" id="PDKN01000007">
    <property type="protein sequence ID" value="RXJ55472.1"/>
    <property type="molecule type" value="Genomic_DNA"/>
</dbReference>
<dbReference type="RefSeq" id="WP_128996756.1">
    <property type="nucleotide sequence ID" value="NZ_PDKN01000007.1"/>
</dbReference>
<reference evidence="2 3" key="1">
    <citation type="submission" date="2017-10" db="EMBL/GenBank/DDBJ databases">
        <title>Genomics of the genus Arcobacter.</title>
        <authorList>
            <person name="Perez-Cataluna A."/>
            <person name="Figueras M.J."/>
        </authorList>
    </citation>
    <scope>NUCLEOTIDE SEQUENCE [LARGE SCALE GENOMIC DNA]</scope>
    <source>
        <strain evidence="2 3">CECT 8987</strain>
    </source>
</reference>
<dbReference type="Gene3D" id="3.30.1380.10">
    <property type="match status" value="1"/>
</dbReference>
<proteinExistence type="predicted"/>
<dbReference type="OrthoDB" id="5413878at2"/>